<dbReference type="RefSeq" id="WP_165404509.1">
    <property type="nucleotide sequence ID" value="NZ_SGXC01000001.1"/>
</dbReference>
<reference evidence="2 3" key="1">
    <citation type="submission" date="2019-02" db="EMBL/GenBank/DDBJ databases">
        <title>Genomic Encyclopedia of Type Strains, Phase IV (KMG-IV): sequencing the most valuable type-strain genomes for metagenomic binning, comparative biology and taxonomic classification.</title>
        <authorList>
            <person name="Goeker M."/>
        </authorList>
    </citation>
    <scope>NUCLEOTIDE SEQUENCE [LARGE SCALE GENOMIC DNA]</scope>
    <source>
        <strain evidence="2 3">K24</strain>
    </source>
</reference>
<protein>
    <submittedName>
        <fullName evidence="2">Tripartite-type tricarboxylate transporter receptor subunit TctC</fullName>
    </submittedName>
</protein>
<name>A0A4Q7NLC0_9BURK</name>
<comment type="similarity">
    <text evidence="1">Belongs to the UPF0065 (bug) family.</text>
</comment>
<dbReference type="Gene3D" id="3.40.190.150">
    <property type="entry name" value="Bordetella uptake gene, domain 1"/>
    <property type="match status" value="1"/>
</dbReference>
<proteinExistence type="inferred from homology"/>
<gene>
    <name evidence="2" type="ORF">EV675_1782</name>
</gene>
<dbReference type="InterPro" id="IPR042100">
    <property type="entry name" value="Bug_dom1"/>
</dbReference>
<dbReference type="PANTHER" id="PTHR42928:SF5">
    <property type="entry name" value="BLR1237 PROTEIN"/>
    <property type="match status" value="1"/>
</dbReference>
<comment type="caution">
    <text evidence="2">The sequence shown here is derived from an EMBL/GenBank/DDBJ whole genome shotgun (WGS) entry which is preliminary data.</text>
</comment>
<keyword evidence="2" id="KW-0675">Receptor</keyword>
<organism evidence="2 3">
    <name type="scientific">Pigmentiphaga kullae</name>
    <dbReference type="NCBI Taxonomy" id="151784"/>
    <lineage>
        <taxon>Bacteria</taxon>
        <taxon>Pseudomonadati</taxon>
        <taxon>Pseudomonadota</taxon>
        <taxon>Betaproteobacteria</taxon>
        <taxon>Burkholderiales</taxon>
        <taxon>Alcaligenaceae</taxon>
        <taxon>Pigmentiphaga</taxon>
    </lineage>
</organism>
<accession>A0A4Q7NLC0</accession>
<evidence type="ECO:0000313" key="2">
    <source>
        <dbReference type="EMBL" id="RZS85752.1"/>
    </source>
</evidence>
<dbReference type="Pfam" id="PF03401">
    <property type="entry name" value="TctC"/>
    <property type="match status" value="1"/>
</dbReference>
<dbReference type="AlphaFoldDB" id="A0A4Q7NLC0"/>
<evidence type="ECO:0000313" key="3">
    <source>
        <dbReference type="Proteomes" id="UP000292445"/>
    </source>
</evidence>
<dbReference type="Gene3D" id="3.40.190.10">
    <property type="entry name" value="Periplasmic binding protein-like II"/>
    <property type="match status" value="1"/>
</dbReference>
<keyword evidence="3" id="KW-1185">Reference proteome</keyword>
<sequence>MSFPRLFPATAWRGGAIFLACMAACGVSVAETYPAKPIRLIVPFAPGGAVDIVGRLMAQSLNESLGQAVIVENRPGAGGLLVMEEVAKAAPDGYTLAVGAAGPLTVSPALFKERRFDPLERLDPVIWYASTPGILVVNPALKADNVAELIALSKSSPRPLAMGSAGSGSINHLMGEYFQQVAGVSWMHVPYKGSSPALTDLVGGNVQVMMDIVPTATPLVKSGKLRALAVTTPKRSNMLPSVPTVAELGYPGFDASSWLSLNAPHGTPAAIIQKLNRALNEGLAKEDVRRRITDIGAEPEGGAPDRVTARLKLDIPRWSKLLETAGVTVQ</sequence>
<dbReference type="EMBL" id="SGXC01000001">
    <property type="protein sequence ID" value="RZS85752.1"/>
    <property type="molecule type" value="Genomic_DNA"/>
</dbReference>
<dbReference type="InterPro" id="IPR005064">
    <property type="entry name" value="BUG"/>
</dbReference>
<evidence type="ECO:0000256" key="1">
    <source>
        <dbReference type="ARBA" id="ARBA00006987"/>
    </source>
</evidence>
<dbReference type="CDD" id="cd13578">
    <property type="entry name" value="PBP2_Bug27"/>
    <property type="match status" value="1"/>
</dbReference>
<dbReference type="PANTHER" id="PTHR42928">
    <property type="entry name" value="TRICARBOXYLATE-BINDING PROTEIN"/>
    <property type="match status" value="1"/>
</dbReference>
<dbReference type="Proteomes" id="UP000292445">
    <property type="component" value="Unassembled WGS sequence"/>
</dbReference>
<dbReference type="SUPFAM" id="SSF53850">
    <property type="entry name" value="Periplasmic binding protein-like II"/>
    <property type="match status" value="1"/>
</dbReference>
<dbReference type="PIRSF" id="PIRSF017082">
    <property type="entry name" value="YflP"/>
    <property type="match status" value="1"/>
</dbReference>